<protein>
    <submittedName>
        <fullName evidence="2">Threonine-tRNA ligase</fullName>
    </submittedName>
</protein>
<dbReference type="PANTHER" id="PTHR38377">
    <property type="entry name" value="THREONINE-TRNA LIGASE 2"/>
    <property type="match status" value="1"/>
</dbReference>
<keyword evidence="1" id="KW-0175">Coiled coil</keyword>
<sequence length="106" mass="11978">MASSSSSNDLQQVLAPLYQRASEAEDRLARLEAALATKQDSGYQDLLKKFDELKLNLEDARTLQDSEREKVLKEVQQLASENAKLQYRIIHLVRALEEANSKTTSN</sequence>
<keyword evidence="3" id="KW-1185">Reference proteome</keyword>
<reference evidence="2" key="2">
    <citation type="submission" date="2023-05" db="EMBL/GenBank/DDBJ databases">
        <authorList>
            <person name="Schelkunov M.I."/>
        </authorList>
    </citation>
    <scope>NUCLEOTIDE SEQUENCE</scope>
    <source>
        <strain evidence="2">Hsosn_3</strain>
        <tissue evidence="2">Leaf</tissue>
    </source>
</reference>
<proteinExistence type="predicted"/>
<accession>A0AAD8IJA3</accession>
<dbReference type="EMBL" id="JAUIZM010000004">
    <property type="protein sequence ID" value="KAK1386601.1"/>
    <property type="molecule type" value="Genomic_DNA"/>
</dbReference>
<dbReference type="Proteomes" id="UP001237642">
    <property type="component" value="Unassembled WGS sequence"/>
</dbReference>
<dbReference type="AlphaFoldDB" id="A0AAD8IJA3"/>
<dbReference type="PANTHER" id="PTHR38377:SF1">
    <property type="entry name" value="THREONINE-TRNA LIGASE 2"/>
    <property type="match status" value="1"/>
</dbReference>
<evidence type="ECO:0000313" key="3">
    <source>
        <dbReference type="Proteomes" id="UP001237642"/>
    </source>
</evidence>
<organism evidence="2 3">
    <name type="scientific">Heracleum sosnowskyi</name>
    <dbReference type="NCBI Taxonomy" id="360622"/>
    <lineage>
        <taxon>Eukaryota</taxon>
        <taxon>Viridiplantae</taxon>
        <taxon>Streptophyta</taxon>
        <taxon>Embryophyta</taxon>
        <taxon>Tracheophyta</taxon>
        <taxon>Spermatophyta</taxon>
        <taxon>Magnoliopsida</taxon>
        <taxon>eudicotyledons</taxon>
        <taxon>Gunneridae</taxon>
        <taxon>Pentapetalae</taxon>
        <taxon>asterids</taxon>
        <taxon>campanulids</taxon>
        <taxon>Apiales</taxon>
        <taxon>Apiaceae</taxon>
        <taxon>Apioideae</taxon>
        <taxon>apioid superclade</taxon>
        <taxon>Tordylieae</taxon>
        <taxon>Tordyliinae</taxon>
        <taxon>Heracleum</taxon>
    </lineage>
</organism>
<dbReference type="GO" id="GO:0016874">
    <property type="term" value="F:ligase activity"/>
    <property type="evidence" value="ECO:0007669"/>
    <property type="project" value="UniProtKB-KW"/>
</dbReference>
<evidence type="ECO:0000256" key="1">
    <source>
        <dbReference type="SAM" id="Coils"/>
    </source>
</evidence>
<gene>
    <name evidence="2" type="ORF">POM88_014779</name>
</gene>
<reference evidence="2" key="1">
    <citation type="submission" date="2023-02" db="EMBL/GenBank/DDBJ databases">
        <title>Genome of toxic invasive species Heracleum sosnowskyi carries increased number of genes despite the absence of recent whole-genome duplications.</title>
        <authorList>
            <person name="Schelkunov M."/>
            <person name="Shtratnikova V."/>
            <person name="Makarenko M."/>
            <person name="Klepikova A."/>
            <person name="Omelchenko D."/>
            <person name="Novikova G."/>
            <person name="Obukhova E."/>
            <person name="Bogdanov V."/>
            <person name="Penin A."/>
            <person name="Logacheva M."/>
        </authorList>
    </citation>
    <scope>NUCLEOTIDE SEQUENCE</scope>
    <source>
        <strain evidence="2">Hsosn_3</strain>
        <tissue evidence="2">Leaf</tissue>
    </source>
</reference>
<evidence type="ECO:0000313" key="2">
    <source>
        <dbReference type="EMBL" id="KAK1386601.1"/>
    </source>
</evidence>
<feature type="coiled-coil region" evidence="1">
    <location>
        <begin position="14"/>
        <end position="88"/>
    </location>
</feature>
<name>A0AAD8IJA3_9APIA</name>
<keyword evidence="2" id="KW-0436">Ligase</keyword>
<comment type="caution">
    <text evidence="2">The sequence shown here is derived from an EMBL/GenBank/DDBJ whole genome shotgun (WGS) entry which is preliminary data.</text>
</comment>